<feature type="active site" evidence="1">
    <location>
        <position position="300"/>
    </location>
</feature>
<feature type="domain" description="PLD phosphodiesterase" evidence="2">
    <location>
        <begin position="288"/>
        <end position="315"/>
    </location>
</feature>
<dbReference type="Gene3D" id="3.30.870.10">
    <property type="entry name" value="Endonuclease Chain A"/>
    <property type="match status" value="2"/>
</dbReference>
<keyword evidence="4" id="KW-1185">Reference proteome</keyword>
<dbReference type="Pfam" id="PF13091">
    <property type="entry name" value="PLDc_2"/>
    <property type="match status" value="2"/>
</dbReference>
<dbReference type="Proteomes" id="UP001549691">
    <property type="component" value="Unassembled WGS sequence"/>
</dbReference>
<organism evidence="3 4">
    <name type="scientific">Uliginosibacterium flavum</name>
    <dbReference type="NCBI Taxonomy" id="1396831"/>
    <lineage>
        <taxon>Bacteria</taxon>
        <taxon>Pseudomonadati</taxon>
        <taxon>Pseudomonadota</taxon>
        <taxon>Betaproteobacteria</taxon>
        <taxon>Rhodocyclales</taxon>
        <taxon>Zoogloeaceae</taxon>
        <taxon>Uliginosibacterium</taxon>
    </lineage>
</organism>
<comment type="subcellular location">
    <subcellularLocation>
        <location evidence="1">Cell membrane</location>
        <topology evidence="1">Peripheral membrane protein</topology>
    </subcellularLocation>
</comment>
<evidence type="ECO:0000313" key="4">
    <source>
        <dbReference type="Proteomes" id="UP001549691"/>
    </source>
</evidence>
<keyword evidence="1 3" id="KW-0808">Transferase</keyword>
<feature type="active site" evidence="1">
    <location>
        <position position="120"/>
    </location>
</feature>
<dbReference type="SMART" id="SM00155">
    <property type="entry name" value="PLDc"/>
    <property type="match status" value="2"/>
</dbReference>
<proteinExistence type="inferred from homology"/>
<comment type="similarity">
    <text evidence="1">Belongs to the phospholipase D family. Cardiolipin synthase subfamily. ClsB sub-subfamily.</text>
</comment>
<feature type="domain" description="PLD phosphodiesterase" evidence="2">
    <location>
        <begin position="108"/>
        <end position="135"/>
    </location>
</feature>
<dbReference type="CDD" id="cd09159">
    <property type="entry name" value="PLDc_ybhO_like_2"/>
    <property type="match status" value="1"/>
</dbReference>
<feature type="active site" evidence="1">
    <location>
        <position position="113"/>
    </location>
</feature>
<evidence type="ECO:0000259" key="2">
    <source>
        <dbReference type="PROSITE" id="PS50035"/>
    </source>
</evidence>
<keyword evidence="1" id="KW-0443">Lipid metabolism</keyword>
<comment type="function">
    <text evidence="1">Catalyzes the phosphatidyl group transfer from one phosphatidylglycerol molecule to another to form cardiolipin (CL) (diphosphatidylglycerol) and glycerol.</text>
</comment>
<dbReference type="PROSITE" id="PS50035">
    <property type="entry name" value="PLD"/>
    <property type="match status" value="2"/>
</dbReference>
<dbReference type="CDD" id="cd09110">
    <property type="entry name" value="PLDc_CLS_1"/>
    <property type="match status" value="1"/>
</dbReference>
<evidence type="ECO:0000256" key="1">
    <source>
        <dbReference type="HAMAP-Rule" id="MF_01917"/>
    </source>
</evidence>
<keyword evidence="1" id="KW-1003">Cell membrane</keyword>
<evidence type="ECO:0000313" key="3">
    <source>
        <dbReference type="EMBL" id="MET7015774.1"/>
    </source>
</evidence>
<dbReference type="InterPro" id="IPR030872">
    <property type="entry name" value="Cardiolipin_synth_ClsB"/>
</dbReference>
<dbReference type="EMBL" id="JBEWZI010000022">
    <property type="protein sequence ID" value="MET7015774.1"/>
    <property type="molecule type" value="Genomic_DNA"/>
</dbReference>
<comment type="catalytic activity">
    <reaction evidence="1">
        <text>2 a 1,2-diacyl-sn-glycero-3-phospho-(1'-sn-glycerol) = a cardiolipin + glycerol</text>
        <dbReference type="Rhea" id="RHEA:31451"/>
        <dbReference type="ChEBI" id="CHEBI:17754"/>
        <dbReference type="ChEBI" id="CHEBI:62237"/>
        <dbReference type="ChEBI" id="CHEBI:64716"/>
    </reaction>
</comment>
<dbReference type="GO" id="GO:0016740">
    <property type="term" value="F:transferase activity"/>
    <property type="evidence" value="ECO:0007669"/>
    <property type="project" value="UniProtKB-KW"/>
</dbReference>
<dbReference type="InterPro" id="IPR025202">
    <property type="entry name" value="PLD-like_dom"/>
</dbReference>
<dbReference type="InterPro" id="IPR001736">
    <property type="entry name" value="PLipase_D/transphosphatidylase"/>
</dbReference>
<dbReference type="HAMAP" id="MF_01917">
    <property type="entry name" value="Cardiolipin_synth_ClsB"/>
    <property type="match status" value="1"/>
</dbReference>
<feature type="active site" evidence="1">
    <location>
        <position position="293"/>
    </location>
</feature>
<gene>
    <name evidence="1 3" type="primary">clsB</name>
    <name evidence="3" type="ORF">ABXR19_16405</name>
</gene>
<dbReference type="NCBIfam" id="NF008427">
    <property type="entry name" value="PRK11263.1"/>
    <property type="match status" value="1"/>
</dbReference>
<dbReference type="EC" id="2.7.8.-" evidence="1"/>
<keyword evidence="1" id="KW-0594">Phospholipid biosynthesis</keyword>
<feature type="active site" evidence="1">
    <location>
        <position position="295"/>
    </location>
</feature>
<keyword evidence="1" id="KW-0472">Membrane</keyword>
<reference evidence="3 4" key="1">
    <citation type="submission" date="2024-07" db="EMBL/GenBank/DDBJ databases">
        <title>Uliginosibacterium flavum JJ3220;KACC:17644.</title>
        <authorList>
            <person name="Kim M.K."/>
        </authorList>
    </citation>
    <scope>NUCLEOTIDE SEQUENCE [LARGE SCALE GENOMIC DNA]</scope>
    <source>
        <strain evidence="3 4">KACC:17644</strain>
    </source>
</reference>
<feature type="active site" evidence="1">
    <location>
        <position position="115"/>
    </location>
</feature>
<keyword evidence="1" id="KW-1208">Phospholipid metabolism</keyword>
<dbReference type="SUPFAM" id="SSF56024">
    <property type="entry name" value="Phospholipase D/nuclease"/>
    <property type="match status" value="2"/>
</dbReference>
<comment type="caution">
    <text evidence="3">The sequence shown here is derived from an EMBL/GenBank/DDBJ whole genome shotgun (WGS) entry which is preliminary data.</text>
</comment>
<dbReference type="RefSeq" id="WP_354602232.1">
    <property type="nucleotide sequence ID" value="NZ_JBEWZI010000022.1"/>
</dbReference>
<keyword evidence="1" id="KW-0444">Lipid biosynthesis</keyword>
<dbReference type="PANTHER" id="PTHR21248">
    <property type="entry name" value="CARDIOLIPIN SYNTHASE"/>
    <property type="match status" value="1"/>
</dbReference>
<dbReference type="PIRSF" id="PIRSF000850">
    <property type="entry name" value="Phospholipase_D_PSS"/>
    <property type="match status" value="1"/>
</dbReference>
<protein>
    <recommendedName>
        <fullName evidence="1">Cardiolipin synthase B</fullName>
        <shortName evidence="1">CL synthase</shortName>
        <ecNumber evidence="1">2.7.8.-</ecNumber>
    </recommendedName>
</protein>
<dbReference type="PANTHER" id="PTHR21248:SF22">
    <property type="entry name" value="PHOSPHOLIPASE D"/>
    <property type="match status" value="1"/>
</dbReference>
<sequence>MNNRALSGNRIKLLESGAEYFPALLEAIQSARHEVLLETYIFEHDSAGILISEALRAAALRGVTVRVMVDGFGARSFADVTMPEMAADGVGVFIYRREVRPFSLGRNRLRRLHRKLVVVDGRVAFVGGINIIDDMDTPGQTPPRVDFAVRVEGPLVVRVHSAMAHLWRIVSWASFKRRLAPMHWVNPVRTRVGSVRANFLVRDNLGHRRDIENAYMQAVAGAQREVLIANAYFFPGRAFRHALVDAAGRGVKVTLLLQGRVEYWLLFHACRVLYPYLLGAGVRIVEYRKSFLHAKVAVVDEDWATVGSSNIDPFSLLLAREANVLIHDQAFTATLRASLERVITDGGVELTLEGWQKQTLWMRGISWFAYGTVRVAIGLAGYGGRQSL</sequence>
<accession>A0ABV2TPB5</accession>
<name>A0ABV2TPB5_9RHOO</name>